<proteinExistence type="predicted"/>
<evidence type="ECO:0000313" key="2">
    <source>
        <dbReference type="Proteomes" id="UP000659124"/>
    </source>
</evidence>
<evidence type="ECO:0000313" key="1">
    <source>
        <dbReference type="EMBL" id="MBC9930296.1"/>
    </source>
</evidence>
<reference evidence="1 2" key="1">
    <citation type="submission" date="2020-09" db="EMBL/GenBank/DDBJ databases">
        <title>Genome sequences of type strains of Chitinophaga qingshengii and Chitinophaga varians.</title>
        <authorList>
            <person name="Kittiwongwattana C."/>
        </authorList>
    </citation>
    <scope>NUCLEOTIDE SEQUENCE [LARGE SCALE GENOMIC DNA]</scope>
    <source>
        <strain evidence="1 2">JCM 30026</strain>
    </source>
</reference>
<organism evidence="1 2">
    <name type="scientific">Chitinophaga qingshengii</name>
    <dbReference type="NCBI Taxonomy" id="1569794"/>
    <lineage>
        <taxon>Bacteria</taxon>
        <taxon>Pseudomonadati</taxon>
        <taxon>Bacteroidota</taxon>
        <taxon>Chitinophagia</taxon>
        <taxon>Chitinophagales</taxon>
        <taxon>Chitinophagaceae</taxon>
        <taxon>Chitinophaga</taxon>
    </lineage>
</organism>
<dbReference type="Proteomes" id="UP000659124">
    <property type="component" value="Unassembled WGS sequence"/>
</dbReference>
<gene>
    <name evidence="1" type="ORF">ICL07_07895</name>
</gene>
<name>A0ABR7TLA1_9BACT</name>
<comment type="caution">
    <text evidence="1">The sequence shown here is derived from an EMBL/GenBank/DDBJ whole genome shotgun (WGS) entry which is preliminary data.</text>
</comment>
<dbReference type="RefSeq" id="WP_188087377.1">
    <property type="nucleotide sequence ID" value="NZ_JACVFC010000001.1"/>
</dbReference>
<dbReference type="EMBL" id="JACVFC010000001">
    <property type="protein sequence ID" value="MBC9930296.1"/>
    <property type="molecule type" value="Genomic_DNA"/>
</dbReference>
<sequence length="50" mass="5164">MIRFPQYAGKASGLTGGGFAVVTAVLSSVMVNTISISNQMILGVTYVLSL</sequence>
<accession>A0ABR7TLA1</accession>
<protein>
    <submittedName>
        <fullName evidence="1">Uncharacterized protein</fullName>
    </submittedName>
</protein>
<keyword evidence="2" id="KW-1185">Reference proteome</keyword>